<name>A0A4U2Z8S1_9BACT</name>
<sequence length="289" mass="33939">MLFKFFALLLISFTMHANIELDGVYYVENREVNSSVITQNEAGSFHILTIPGSDYLAKIKSKELIDLLHKNGYKNYEHKSSYVNFVLKSPIDTSFIERRLREYYEKEYENIEIIDIVVEPRAYMESLADDYVVEIRERDYLFKDGTISIKTPQNMKYFFDYYIKAYVSVYESREKIKKDTRLTPLHYMQKKVLLDRFRAKPLQNIDNTQLQAKRHIPKGRVITHSDVELFDVVRRDAMINVTMFKEGMVITFSAKALQDAKVNDIIKVQNSNGKILKVRVTGNNRAELE</sequence>
<dbReference type="Proteomes" id="UP000309561">
    <property type="component" value="Unassembled WGS sequence"/>
</dbReference>
<keyword evidence="3" id="KW-0969">Cilium</keyword>
<feature type="domain" description="Flagella basal body P-ring formation protein FlgA SAF" evidence="2">
    <location>
        <begin position="169"/>
        <end position="287"/>
    </location>
</feature>
<dbReference type="InterPro" id="IPR039246">
    <property type="entry name" value="Flagellar_FlgA"/>
</dbReference>
<dbReference type="EMBL" id="SZPX01000003">
    <property type="protein sequence ID" value="TKI69942.1"/>
    <property type="molecule type" value="Genomic_DNA"/>
</dbReference>
<dbReference type="NCBIfam" id="TIGR03170">
    <property type="entry name" value="flgA_cterm"/>
    <property type="match status" value="1"/>
</dbReference>
<dbReference type="InterPro" id="IPR017585">
    <property type="entry name" value="SAF_FlgA"/>
</dbReference>
<protein>
    <submittedName>
        <fullName evidence="3">Flagellar basal body P-ring formation protein FlgA</fullName>
    </submittedName>
</protein>
<evidence type="ECO:0000259" key="2">
    <source>
        <dbReference type="Pfam" id="PF13144"/>
    </source>
</evidence>
<comment type="caution">
    <text evidence="3">The sequence shown here is derived from an EMBL/GenBank/DDBJ whole genome shotgun (WGS) entry which is preliminary data.</text>
</comment>
<evidence type="ECO:0000256" key="1">
    <source>
        <dbReference type="SAM" id="SignalP"/>
    </source>
</evidence>
<dbReference type="PANTHER" id="PTHR36307">
    <property type="entry name" value="FLAGELLA BASAL BODY P-RING FORMATION PROTEIN FLGA"/>
    <property type="match status" value="1"/>
</dbReference>
<dbReference type="Pfam" id="PF13144">
    <property type="entry name" value="ChapFlgA"/>
    <property type="match status" value="1"/>
</dbReference>
<reference evidence="3 4" key="1">
    <citation type="submission" date="2019-04" db="EMBL/GenBank/DDBJ databases">
        <title>Sulfurimonas crateris sp. nov. a facultative anaerobic sulfur-oxidizing chemolithautotrophic bacterium isolated from a terrestrial mud vulcano.</title>
        <authorList>
            <person name="Ratnikova N.M."/>
            <person name="Slobodkin A.I."/>
            <person name="Merkel A.Y."/>
            <person name="Novikov A."/>
            <person name="Bonch-Osmolovskaya E.A."/>
            <person name="Slobodkina G.B."/>
        </authorList>
    </citation>
    <scope>NUCLEOTIDE SEQUENCE [LARGE SCALE GENOMIC DNA]</scope>
    <source>
        <strain evidence="3 4">SN118</strain>
    </source>
</reference>
<keyword evidence="4" id="KW-1185">Reference proteome</keyword>
<dbReference type="OrthoDB" id="5334081at2"/>
<feature type="chain" id="PRO_5020451507" evidence="1">
    <location>
        <begin position="18"/>
        <end position="289"/>
    </location>
</feature>
<proteinExistence type="predicted"/>
<evidence type="ECO:0000313" key="3">
    <source>
        <dbReference type="EMBL" id="TKI69942.1"/>
    </source>
</evidence>
<organism evidence="3 4">
    <name type="scientific">Sulfurimonas crateris</name>
    <dbReference type="NCBI Taxonomy" id="2574727"/>
    <lineage>
        <taxon>Bacteria</taxon>
        <taxon>Pseudomonadati</taxon>
        <taxon>Campylobacterota</taxon>
        <taxon>Epsilonproteobacteria</taxon>
        <taxon>Campylobacterales</taxon>
        <taxon>Sulfurimonadaceae</taxon>
        <taxon>Sulfurimonas</taxon>
    </lineage>
</organism>
<dbReference type="RefSeq" id="WP_137012852.1">
    <property type="nucleotide sequence ID" value="NZ_SZPX01000003.1"/>
</dbReference>
<feature type="signal peptide" evidence="1">
    <location>
        <begin position="1"/>
        <end position="17"/>
    </location>
</feature>
<dbReference type="AlphaFoldDB" id="A0A4U2Z8S1"/>
<accession>A0A4U2Z8S1</accession>
<keyword evidence="3" id="KW-0966">Cell projection</keyword>
<evidence type="ECO:0000313" key="4">
    <source>
        <dbReference type="Proteomes" id="UP000309561"/>
    </source>
</evidence>
<dbReference type="PANTHER" id="PTHR36307:SF1">
    <property type="entry name" value="FLAGELLA BASAL BODY P-RING FORMATION PROTEIN FLGA"/>
    <property type="match status" value="1"/>
</dbReference>
<gene>
    <name evidence="3" type="primary">flgA</name>
    <name evidence="3" type="ORF">FCU45_04845</name>
</gene>
<dbReference type="Gene3D" id="2.30.30.760">
    <property type="match status" value="1"/>
</dbReference>
<dbReference type="GO" id="GO:0044780">
    <property type="term" value="P:bacterial-type flagellum assembly"/>
    <property type="evidence" value="ECO:0007669"/>
    <property type="project" value="InterPro"/>
</dbReference>
<keyword evidence="3" id="KW-0282">Flagellum</keyword>
<keyword evidence="1" id="KW-0732">Signal</keyword>